<dbReference type="Proteomes" id="UP001550535">
    <property type="component" value="Unassembled WGS sequence"/>
</dbReference>
<reference evidence="1 2" key="1">
    <citation type="submission" date="2024-06" db="EMBL/GenBank/DDBJ databases">
        <title>The Natural Products Discovery Center: Release of the First 8490 Sequenced Strains for Exploring Actinobacteria Biosynthetic Diversity.</title>
        <authorList>
            <person name="Kalkreuter E."/>
            <person name="Kautsar S.A."/>
            <person name="Yang D."/>
            <person name="Bader C.D."/>
            <person name="Teijaro C.N."/>
            <person name="Fluegel L."/>
            <person name="Davis C.M."/>
            <person name="Simpson J.R."/>
            <person name="Lauterbach L."/>
            <person name="Steele A.D."/>
            <person name="Gui C."/>
            <person name="Meng S."/>
            <person name="Li G."/>
            <person name="Viehrig K."/>
            <person name="Ye F."/>
            <person name="Su P."/>
            <person name="Kiefer A.F."/>
            <person name="Nichols A."/>
            <person name="Cepeda A.J."/>
            <person name="Yan W."/>
            <person name="Fan B."/>
            <person name="Jiang Y."/>
            <person name="Adhikari A."/>
            <person name="Zheng C.-J."/>
            <person name="Schuster L."/>
            <person name="Cowan T.M."/>
            <person name="Smanski M.J."/>
            <person name="Chevrette M.G."/>
            <person name="De Carvalho L.P.S."/>
            <person name="Shen B."/>
        </authorList>
    </citation>
    <scope>NUCLEOTIDE SEQUENCE [LARGE SCALE GENOMIC DNA]</scope>
    <source>
        <strain evidence="1 2">NPDC019434</strain>
    </source>
</reference>
<protein>
    <submittedName>
        <fullName evidence="1">Uncharacterized protein</fullName>
    </submittedName>
</protein>
<evidence type="ECO:0000313" key="2">
    <source>
        <dbReference type="Proteomes" id="UP001550535"/>
    </source>
</evidence>
<accession>A0ABV2XD04</accession>
<proteinExistence type="predicted"/>
<dbReference type="RefSeq" id="WP_357806917.1">
    <property type="nucleotide sequence ID" value="NZ_JBEYBM010000016.1"/>
</dbReference>
<name>A0ABV2XD04_9NOCA</name>
<keyword evidence="2" id="KW-1185">Reference proteome</keyword>
<comment type="caution">
    <text evidence="1">The sequence shown here is derived from an EMBL/GenBank/DDBJ whole genome shotgun (WGS) entry which is preliminary data.</text>
</comment>
<gene>
    <name evidence="1" type="ORF">ABZ507_18230</name>
</gene>
<evidence type="ECO:0000313" key="1">
    <source>
        <dbReference type="EMBL" id="MEU2123754.1"/>
    </source>
</evidence>
<sequence>MPVLAVVGLMAYVGGGPFEPHLGQDKTLSAQLNDLWRKGGSAPMRDLAGGSWDRVYVYQQEYLGRKQVEREVGAPVEMEDTFSKRGASVLVFARGNGVQRATWVDVPLVSGVYTADVELRAPGYPRYLEFVEPRPTGPHLIEDTDLEAKKDELFRTHGSAMLRDLTGGDWDRVYVVTADTRARVEAFVGAPVEMEPIFTERGSILVFTKDGAVQRVAYIRGYLPPDGVYSPAVRLDANVAPLEVRLVDPTPPTTTVPR</sequence>
<dbReference type="EMBL" id="JBEYBR010000045">
    <property type="protein sequence ID" value="MEU2123754.1"/>
    <property type="molecule type" value="Genomic_DNA"/>
</dbReference>
<organism evidence="1 2">
    <name type="scientific">Nocardia niwae</name>
    <dbReference type="NCBI Taxonomy" id="626084"/>
    <lineage>
        <taxon>Bacteria</taxon>
        <taxon>Bacillati</taxon>
        <taxon>Actinomycetota</taxon>
        <taxon>Actinomycetes</taxon>
        <taxon>Mycobacteriales</taxon>
        <taxon>Nocardiaceae</taxon>
        <taxon>Nocardia</taxon>
    </lineage>
</organism>